<dbReference type="InterPro" id="IPR025110">
    <property type="entry name" value="AMP-bd_C"/>
</dbReference>
<dbReference type="InterPro" id="IPR042099">
    <property type="entry name" value="ANL_N_sf"/>
</dbReference>
<dbReference type="InterPro" id="IPR050237">
    <property type="entry name" value="ATP-dep_AMP-bd_enzyme"/>
</dbReference>
<evidence type="ECO:0000259" key="2">
    <source>
        <dbReference type="Pfam" id="PF13193"/>
    </source>
</evidence>
<reference evidence="3 4" key="1">
    <citation type="submission" date="2020-08" db="EMBL/GenBank/DDBJ databases">
        <title>Cohnella phylogeny.</title>
        <authorList>
            <person name="Dunlap C."/>
        </authorList>
    </citation>
    <scope>NUCLEOTIDE SEQUENCE [LARGE SCALE GENOMIC DNA]</scope>
    <source>
        <strain evidence="3 4">DSM 25241</strain>
    </source>
</reference>
<dbReference type="InterPro" id="IPR045851">
    <property type="entry name" value="AMP-bd_C_sf"/>
</dbReference>
<evidence type="ECO:0000259" key="1">
    <source>
        <dbReference type="Pfam" id="PF00501"/>
    </source>
</evidence>
<dbReference type="AlphaFoldDB" id="A0A841T5H7"/>
<dbReference type="PANTHER" id="PTHR43767:SF12">
    <property type="entry name" value="AMP-DEPENDENT SYNTHETASE AND LIGASE"/>
    <property type="match status" value="1"/>
</dbReference>
<protein>
    <submittedName>
        <fullName evidence="3">AMP-binding protein</fullName>
    </submittedName>
</protein>
<dbReference type="Gene3D" id="3.40.50.12780">
    <property type="entry name" value="N-terminal domain of ligase-like"/>
    <property type="match status" value="2"/>
</dbReference>
<sequence>MDNDNGHRFPGNGQPWWSKYPLLREDMGELPAGNAANGLLRAAERHPNSPAYRHGGRACSYAKLLRRSLRYANGLKSIGIKPGDRVAIYLPSVPDAIAAYYGVLLAGAVAVPFHENCGLEEAIRRTVETEAAAAIVGRSLVPDPESFREAAAVIKVIVIEERRGSWAQKEAARSVWSKWRTAMAKGEGACVNGLAFLRSSSPEGAGEGRDDGEPAVIQYTNGTTGQAKGAILTHGAVAAGAAQLAYWIKGVNAEQELDVLNAPVLHPAGLAVLNASVYRGGCLTISPSPMRPSGKYWLAEAASPALALPPRSRGSDGALGYPLPRAEARIVGEDSWDDLPPDTVGELAVRGPQTAIGYWAHDPIPAEGWIRTGDLARRDEEGCFYRADRKRNRLATAQGTMLPIEAESALCGHPAVLRACVIGVEEEGGSVSARALVVLRGDRTASAAQLDRWVRNRLGRKGVTMRYEFVKELPSTLWGEALKRELQPRF</sequence>
<dbReference type="GO" id="GO:0016877">
    <property type="term" value="F:ligase activity, forming carbon-sulfur bonds"/>
    <property type="evidence" value="ECO:0007669"/>
    <property type="project" value="UniProtKB-ARBA"/>
</dbReference>
<name>A0A841T5H7_9BACL</name>
<feature type="domain" description="AMP-dependent synthetase/ligase" evidence="1">
    <location>
        <begin position="41"/>
        <end position="288"/>
    </location>
</feature>
<proteinExistence type="predicted"/>
<dbReference type="InterPro" id="IPR000873">
    <property type="entry name" value="AMP-dep_synth/lig_dom"/>
</dbReference>
<comment type="caution">
    <text evidence="3">The sequence shown here is derived from an EMBL/GenBank/DDBJ whole genome shotgun (WGS) entry which is preliminary data.</text>
</comment>
<dbReference type="PANTHER" id="PTHR43767">
    <property type="entry name" value="LONG-CHAIN-FATTY-ACID--COA LIGASE"/>
    <property type="match status" value="1"/>
</dbReference>
<keyword evidence="4" id="KW-1185">Reference proteome</keyword>
<dbReference type="Pfam" id="PF00501">
    <property type="entry name" value="AMP-binding"/>
    <property type="match status" value="2"/>
</dbReference>
<organism evidence="3 4">
    <name type="scientific">Cohnella thailandensis</name>
    <dbReference type="NCBI Taxonomy" id="557557"/>
    <lineage>
        <taxon>Bacteria</taxon>
        <taxon>Bacillati</taxon>
        <taxon>Bacillota</taxon>
        <taxon>Bacilli</taxon>
        <taxon>Bacillales</taxon>
        <taxon>Paenibacillaceae</taxon>
        <taxon>Cohnella</taxon>
    </lineage>
</organism>
<dbReference type="Gene3D" id="3.30.300.30">
    <property type="match status" value="1"/>
</dbReference>
<dbReference type="SUPFAM" id="SSF56801">
    <property type="entry name" value="Acetyl-CoA synthetase-like"/>
    <property type="match status" value="1"/>
</dbReference>
<gene>
    <name evidence="3" type="ORF">H7B67_24695</name>
</gene>
<evidence type="ECO:0000313" key="4">
    <source>
        <dbReference type="Proteomes" id="UP000535838"/>
    </source>
</evidence>
<dbReference type="RefSeq" id="WP_185122546.1">
    <property type="nucleotide sequence ID" value="NZ_JACJVQ010000021.1"/>
</dbReference>
<feature type="domain" description="AMP-dependent synthetase/ligase" evidence="1">
    <location>
        <begin position="296"/>
        <end position="359"/>
    </location>
</feature>
<dbReference type="EMBL" id="JACJVQ010000021">
    <property type="protein sequence ID" value="MBB6637340.1"/>
    <property type="molecule type" value="Genomic_DNA"/>
</dbReference>
<accession>A0A841T5H7</accession>
<dbReference type="Pfam" id="PF13193">
    <property type="entry name" value="AMP-binding_C"/>
    <property type="match status" value="1"/>
</dbReference>
<feature type="domain" description="AMP-binding enzyme C-terminal" evidence="2">
    <location>
        <begin position="405"/>
        <end position="476"/>
    </location>
</feature>
<dbReference type="Proteomes" id="UP000535838">
    <property type="component" value="Unassembled WGS sequence"/>
</dbReference>
<evidence type="ECO:0000313" key="3">
    <source>
        <dbReference type="EMBL" id="MBB6637340.1"/>
    </source>
</evidence>